<dbReference type="AlphaFoldDB" id="B9L861"/>
<dbReference type="Pfam" id="PF09968">
    <property type="entry name" value="DUF2202"/>
    <property type="match status" value="1"/>
</dbReference>
<dbReference type="KEGG" id="nam:NAMH_0396"/>
<dbReference type="CDD" id="cd01048">
    <property type="entry name" value="Ferritin_like_AB2"/>
    <property type="match status" value="1"/>
</dbReference>
<accession>B9L861</accession>
<evidence type="ECO:0000259" key="1">
    <source>
        <dbReference type="Pfam" id="PF09968"/>
    </source>
</evidence>
<proteinExistence type="predicted"/>
<dbReference type="InterPro" id="IPR019243">
    <property type="entry name" value="DUF2202"/>
</dbReference>
<dbReference type="Gene3D" id="1.20.1260.10">
    <property type="match status" value="1"/>
</dbReference>
<dbReference type="SUPFAM" id="SSF47240">
    <property type="entry name" value="Ferritin-like"/>
    <property type="match status" value="1"/>
</dbReference>
<dbReference type="STRING" id="598659.NAMH_0396"/>
<protein>
    <recommendedName>
        <fullName evidence="1">DUF2202 domain-containing protein</fullName>
    </recommendedName>
</protein>
<name>B9L861_NAUPA</name>
<gene>
    <name evidence="2" type="ordered locus">NAMH_0396</name>
</gene>
<dbReference type="eggNOG" id="COG4902">
    <property type="taxonomic scope" value="Bacteria"/>
</dbReference>
<keyword evidence="3" id="KW-1185">Reference proteome</keyword>
<sequence length="201" mass="23429">MKFLAFILLAVNLFALTPQEKNALEYMYQEEKLARDVYYELGKLYPNVRVFNIYRSEIMHENSVANVLKHYRVPLPVRGDRVGEFANPELQKLYNVLMAKGKKSLKDALEVGIMVEVTDVEDLDKYLNSVTSPDVIALFKFLRAGSYNHYNGFNRTLMAITGKGACQLMDSRWCKNYPFQRGIGRYYRNYYWFAGSGIMRR</sequence>
<dbReference type="Proteomes" id="UP000000448">
    <property type="component" value="Chromosome"/>
</dbReference>
<dbReference type="InterPro" id="IPR009078">
    <property type="entry name" value="Ferritin-like_SF"/>
</dbReference>
<organism evidence="2 3">
    <name type="scientific">Nautilia profundicola (strain ATCC BAA-1463 / DSM 18972 / AmH)</name>
    <dbReference type="NCBI Taxonomy" id="598659"/>
    <lineage>
        <taxon>Bacteria</taxon>
        <taxon>Pseudomonadati</taxon>
        <taxon>Campylobacterota</taxon>
        <taxon>Epsilonproteobacteria</taxon>
        <taxon>Nautiliales</taxon>
        <taxon>Nautiliaceae</taxon>
        <taxon>Nautilia</taxon>
    </lineage>
</organism>
<dbReference type="RefSeq" id="WP_015902293.1">
    <property type="nucleotide sequence ID" value="NC_012115.1"/>
</dbReference>
<dbReference type="EMBL" id="CP001279">
    <property type="protein sequence ID" value="ACM93241.1"/>
    <property type="molecule type" value="Genomic_DNA"/>
</dbReference>
<feature type="domain" description="DUF2202" evidence="1">
    <location>
        <begin position="20"/>
        <end position="157"/>
    </location>
</feature>
<dbReference type="HOGENOM" id="CLU_1359196_0_0_7"/>
<dbReference type="InterPro" id="IPR012347">
    <property type="entry name" value="Ferritin-like"/>
</dbReference>
<evidence type="ECO:0000313" key="2">
    <source>
        <dbReference type="EMBL" id="ACM93241.1"/>
    </source>
</evidence>
<evidence type="ECO:0000313" key="3">
    <source>
        <dbReference type="Proteomes" id="UP000000448"/>
    </source>
</evidence>
<reference evidence="2 3" key="1">
    <citation type="journal article" date="2009" name="PLoS Genet.">
        <title>Adaptations to submarine hydrothermal environments exemplified by the genome of Nautilia profundicola.</title>
        <authorList>
            <person name="Campbell B.J."/>
            <person name="Smith J.L."/>
            <person name="Hanson T.E."/>
            <person name="Klotz M.G."/>
            <person name="Stein L.Y."/>
            <person name="Lee C.K."/>
            <person name="Wu D."/>
            <person name="Robinson J.M."/>
            <person name="Khouri H.M."/>
            <person name="Eisen J.A."/>
            <person name="Cary S.C."/>
        </authorList>
    </citation>
    <scope>NUCLEOTIDE SEQUENCE [LARGE SCALE GENOMIC DNA]</scope>
    <source>
        <strain evidence="3">ATCC BAA-1463 / DSM 18972 / AmH</strain>
    </source>
</reference>